<dbReference type="Gene3D" id="3.40.50.300">
    <property type="entry name" value="P-loop containing nucleotide triphosphate hydrolases"/>
    <property type="match status" value="1"/>
</dbReference>
<dbReference type="KEGG" id="dph:EHF33_06935"/>
<reference evidence="1 2" key="1">
    <citation type="submission" date="2018-11" db="EMBL/GenBank/DDBJ databases">
        <title>Deinococcus shelandsis sp. nov., isolated from South Shetland Islands soil of Antarctica.</title>
        <authorList>
            <person name="Tian J."/>
        </authorList>
    </citation>
    <scope>NUCLEOTIDE SEQUENCE [LARGE SCALE GENOMIC DNA]</scope>
    <source>
        <strain evidence="1 2">S14-83T</strain>
    </source>
</reference>
<keyword evidence="1" id="KW-0808">Transferase</keyword>
<dbReference type="Proteomes" id="UP000276417">
    <property type="component" value="Chromosome 1"/>
</dbReference>
<dbReference type="SUPFAM" id="SSF52540">
    <property type="entry name" value="P-loop containing nucleoside triphosphate hydrolases"/>
    <property type="match status" value="1"/>
</dbReference>
<dbReference type="InterPro" id="IPR027417">
    <property type="entry name" value="P-loop_NTPase"/>
</dbReference>
<gene>
    <name evidence="1" type="ORF">EHF33_06935</name>
</gene>
<keyword evidence="1" id="KW-0418">Kinase</keyword>
<proteinExistence type="predicted"/>
<accession>A0A3G8YG71</accession>
<evidence type="ECO:0000313" key="1">
    <source>
        <dbReference type="EMBL" id="AZI43840.1"/>
    </source>
</evidence>
<organism evidence="1 2">
    <name type="scientific">Deinococcus psychrotolerans</name>
    <dbReference type="NCBI Taxonomy" id="2489213"/>
    <lineage>
        <taxon>Bacteria</taxon>
        <taxon>Thermotogati</taxon>
        <taxon>Deinococcota</taxon>
        <taxon>Deinococci</taxon>
        <taxon>Deinococcales</taxon>
        <taxon>Deinococcaceae</taxon>
        <taxon>Deinococcus</taxon>
    </lineage>
</organism>
<dbReference type="OrthoDB" id="1420794at2"/>
<sequence>MLRVAVDGVDGAGKTHFADELAVVLRAAGAGIIRAGVDGFHRPRAERYRLGRQSPEGFYRDSYNYAALQTALLEPLGPNGNGWYRCGVFDVATDTPLELPAQHAQAGDILLFDGLFLHRPELREYWDFSLFLRVPFEVSVPRGAQRGEGYGSGDVNAPSNARYIGGQQLYFLEAQPERWASLVIDNAVLDSPDLISL</sequence>
<evidence type="ECO:0000313" key="2">
    <source>
        <dbReference type="Proteomes" id="UP000276417"/>
    </source>
</evidence>
<dbReference type="GO" id="GO:0016301">
    <property type="term" value="F:kinase activity"/>
    <property type="evidence" value="ECO:0007669"/>
    <property type="project" value="UniProtKB-KW"/>
</dbReference>
<name>A0A3G8YG71_9DEIO</name>
<dbReference type="AlphaFoldDB" id="A0A3G8YG71"/>
<dbReference type="EMBL" id="CP034183">
    <property type="protein sequence ID" value="AZI43840.1"/>
    <property type="molecule type" value="Genomic_DNA"/>
</dbReference>
<keyword evidence="2" id="KW-1185">Reference proteome</keyword>
<protein>
    <submittedName>
        <fullName evidence="1">Uridine kinase</fullName>
    </submittedName>
</protein>